<dbReference type="PANTHER" id="PTHR43726">
    <property type="entry name" value="3-METHYLORNITHINE SYNTHASE"/>
    <property type="match status" value="1"/>
</dbReference>
<dbReference type="InterPro" id="IPR007197">
    <property type="entry name" value="rSAM"/>
</dbReference>
<protein>
    <submittedName>
        <fullName evidence="6">Cyclic pyranopterin monophosphate synthase</fullName>
    </submittedName>
</protein>
<dbReference type="Gene3D" id="3.20.20.70">
    <property type="entry name" value="Aldolase class I"/>
    <property type="match status" value="1"/>
</dbReference>
<dbReference type="InterPro" id="IPR058240">
    <property type="entry name" value="rSAM_sf"/>
</dbReference>
<gene>
    <name evidence="6" type="primary">moaA_5</name>
    <name evidence="6" type="ORF">MPEBLZ_02650</name>
</gene>
<dbReference type="GO" id="GO:0046872">
    <property type="term" value="F:metal ion binding"/>
    <property type="evidence" value="ECO:0007669"/>
    <property type="project" value="UniProtKB-KW"/>
</dbReference>
<keyword evidence="1" id="KW-0949">S-adenosyl-L-methionine</keyword>
<dbReference type="Proteomes" id="UP000050360">
    <property type="component" value="Unassembled WGS sequence"/>
</dbReference>
<keyword evidence="3" id="KW-0408">Iron</keyword>
<sequence>MKMNAQIKAELISIGAIDIDPSILGRLTIPTAGPGAGGKAFFFKSGGHRVRLVVDEGSPLRAVKDNDNGEIVITKGGKEFVRGTIEEELIHCPEQAYITMSERCIYDCKFCPVPKLNGKVKSSEELLALVEEAFKLGRMKGISLTSGVEVSPEKEVERAAELVKKLKKYNVPIGVSVYPTKASSRILKEAGASEVKYNVETMDRELYEKYCKKPPLDFTLECLKEAVKVFGKNNVFTNFIAGLGETDETIEENYEILAKMGVIPIIRAVGVHPLRFGELEAERPTAERLLKLAKMSRRILDKYGLDASKAKTMCLPCTGCDLNPHIDL</sequence>
<dbReference type="CDD" id="cd01335">
    <property type="entry name" value="Radical_SAM"/>
    <property type="match status" value="1"/>
</dbReference>
<dbReference type="SUPFAM" id="SSF102114">
    <property type="entry name" value="Radical SAM enzymes"/>
    <property type="match status" value="1"/>
</dbReference>
<dbReference type="EMBL" id="LKCM01000203">
    <property type="protein sequence ID" value="KPQ42809.1"/>
    <property type="molecule type" value="Genomic_DNA"/>
</dbReference>
<evidence type="ECO:0000313" key="6">
    <source>
        <dbReference type="EMBL" id="KPQ42809.1"/>
    </source>
</evidence>
<proteinExistence type="predicted"/>
<evidence type="ECO:0000256" key="3">
    <source>
        <dbReference type="ARBA" id="ARBA00023004"/>
    </source>
</evidence>
<evidence type="ECO:0000256" key="1">
    <source>
        <dbReference type="ARBA" id="ARBA00022691"/>
    </source>
</evidence>
<accession>A0A0P7ZDN7</accession>
<evidence type="ECO:0000259" key="5">
    <source>
        <dbReference type="PROSITE" id="PS51918"/>
    </source>
</evidence>
<comment type="caution">
    <text evidence="6">The sequence shown here is derived from an EMBL/GenBank/DDBJ whole genome shotgun (WGS) entry which is preliminary data.</text>
</comment>
<dbReference type="AlphaFoldDB" id="A0A0P7ZDN7"/>
<dbReference type="InterPro" id="IPR034422">
    <property type="entry name" value="HydE/PylB-like"/>
</dbReference>
<keyword evidence="4" id="KW-0411">Iron-sulfur</keyword>
<evidence type="ECO:0000256" key="2">
    <source>
        <dbReference type="ARBA" id="ARBA00022723"/>
    </source>
</evidence>
<dbReference type="InterPro" id="IPR013785">
    <property type="entry name" value="Aldolase_TIM"/>
</dbReference>
<evidence type="ECO:0000256" key="4">
    <source>
        <dbReference type="ARBA" id="ARBA00023014"/>
    </source>
</evidence>
<dbReference type="Pfam" id="PF04055">
    <property type="entry name" value="Radical_SAM"/>
    <property type="match status" value="1"/>
</dbReference>
<dbReference type="GO" id="GO:0016740">
    <property type="term" value="F:transferase activity"/>
    <property type="evidence" value="ECO:0007669"/>
    <property type="project" value="TreeGrafter"/>
</dbReference>
<evidence type="ECO:0000313" key="7">
    <source>
        <dbReference type="Proteomes" id="UP000050360"/>
    </source>
</evidence>
<dbReference type="GO" id="GO:0051536">
    <property type="term" value="F:iron-sulfur cluster binding"/>
    <property type="evidence" value="ECO:0007669"/>
    <property type="project" value="UniProtKB-KW"/>
</dbReference>
<dbReference type="PROSITE" id="PS51918">
    <property type="entry name" value="RADICAL_SAM"/>
    <property type="match status" value="1"/>
</dbReference>
<feature type="domain" description="Radical SAM core" evidence="5">
    <location>
        <begin position="90"/>
        <end position="302"/>
    </location>
</feature>
<dbReference type="InterPro" id="IPR006638">
    <property type="entry name" value="Elp3/MiaA/NifB-like_rSAM"/>
</dbReference>
<dbReference type="PANTHER" id="PTHR43726:SF1">
    <property type="entry name" value="BIOTIN SYNTHASE"/>
    <property type="match status" value="1"/>
</dbReference>
<dbReference type="SMART" id="SM00729">
    <property type="entry name" value="Elp3"/>
    <property type="match status" value="1"/>
</dbReference>
<organism evidence="6 7">
    <name type="scientific">Candidatus Methanoperedens nitratireducens</name>
    <dbReference type="NCBI Taxonomy" id="1392998"/>
    <lineage>
        <taxon>Archaea</taxon>
        <taxon>Methanobacteriati</taxon>
        <taxon>Methanobacteriota</taxon>
        <taxon>Stenosarchaea group</taxon>
        <taxon>Methanomicrobia</taxon>
        <taxon>Methanosarcinales</taxon>
        <taxon>ANME-2 cluster</taxon>
        <taxon>Candidatus Methanoperedentaceae</taxon>
        <taxon>Candidatus Methanoperedens</taxon>
    </lineage>
</organism>
<reference evidence="6 7" key="1">
    <citation type="submission" date="2015-09" db="EMBL/GenBank/DDBJ databases">
        <title>A metagenomics-based metabolic model of nitrate-dependent anaerobic oxidation of methane by Methanoperedens-like archaea.</title>
        <authorList>
            <person name="Arshad A."/>
            <person name="Speth D.R."/>
            <person name="De Graaf R.M."/>
            <person name="Op Den Camp H.J."/>
            <person name="Jetten M.S."/>
            <person name="Welte C.U."/>
        </authorList>
    </citation>
    <scope>NUCLEOTIDE SEQUENCE [LARGE SCALE GENOMIC DNA]</scope>
</reference>
<keyword evidence="2" id="KW-0479">Metal-binding</keyword>
<dbReference type="SFLD" id="SFLDS00029">
    <property type="entry name" value="Radical_SAM"/>
    <property type="match status" value="1"/>
</dbReference>
<name>A0A0P7ZDN7_9EURY</name>